<dbReference type="Ensembl" id="ENSMMDT00005031612.1">
    <property type="protein sequence ID" value="ENSMMDP00005030906.1"/>
    <property type="gene ID" value="ENSMMDG00005014609.1"/>
</dbReference>
<feature type="region of interest" description="Disordered" evidence="1">
    <location>
        <begin position="1"/>
        <end position="27"/>
    </location>
</feature>
<protein>
    <recommendedName>
        <fullName evidence="3">SET domain-containing protein</fullName>
    </recommendedName>
</protein>
<name>A0A667ZDB9_9TELE</name>
<feature type="domain" description="SET" evidence="3">
    <location>
        <begin position="28"/>
        <end position="150"/>
    </location>
</feature>
<dbReference type="InterPro" id="IPR001214">
    <property type="entry name" value="SET_dom"/>
</dbReference>
<dbReference type="SUPFAM" id="SSF82199">
    <property type="entry name" value="SET domain"/>
    <property type="match status" value="1"/>
</dbReference>
<dbReference type="InterPro" id="IPR046341">
    <property type="entry name" value="SET_dom_sf"/>
</dbReference>
<evidence type="ECO:0000256" key="1">
    <source>
        <dbReference type="SAM" id="MobiDB-lite"/>
    </source>
</evidence>
<keyword evidence="2" id="KW-1133">Transmembrane helix</keyword>
<evidence type="ECO:0000313" key="4">
    <source>
        <dbReference type="Ensembl" id="ENSMMDP00005030906.1"/>
    </source>
</evidence>
<proteinExistence type="predicted"/>
<reference evidence="4" key="2">
    <citation type="submission" date="2025-08" db="UniProtKB">
        <authorList>
            <consortium name="Ensembl"/>
        </authorList>
    </citation>
    <scope>IDENTIFICATION</scope>
</reference>
<dbReference type="Proteomes" id="UP000472263">
    <property type="component" value="Chromosome 10"/>
</dbReference>
<dbReference type="InterPro" id="IPR051760">
    <property type="entry name" value="KMT5A"/>
</dbReference>
<dbReference type="Pfam" id="PF00856">
    <property type="entry name" value="SET"/>
    <property type="match status" value="1"/>
</dbReference>
<dbReference type="GO" id="GO:0043516">
    <property type="term" value="P:regulation of DNA damage response, signal transduction by p53 class mediator"/>
    <property type="evidence" value="ECO:0007669"/>
    <property type="project" value="TreeGrafter"/>
</dbReference>
<keyword evidence="5" id="KW-1185">Reference proteome</keyword>
<dbReference type="SMART" id="SM00317">
    <property type="entry name" value="SET"/>
    <property type="match status" value="1"/>
</dbReference>
<dbReference type="GO" id="GO:0042799">
    <property type="term" value="F:histone H4K20 methyltransferase activity"/>
    <property type="evidence" value="ECO:0007669"/>
    <property type="project" value="TreeGrafter"/>
</dbReference>
<dbReference type="PANTHER" id="PTHR46167">
    <property type="entry name" value="N-LYSINE METHYLTRANSFERASE KMT5A"/>
    <property type="match status" value="1"/>
</dbReference>
<organism evidence="4 5">
    <name type="scientific">Myripristis murdjan</name>
    <name type="common">pinecone soldierfish</name>
    <dbReference type="NCBI Taxonomy" id="586833"/>
    <lineage>
        <taxon>Eukaryota</taxon>
        <taxon>Metazoa</taxon>
        <taxon>Chordata</taxon>
        <taxon>Craniata</taxon>
        <taxon>Vertebrata</taxon>
        <taxon>Euteleostomi</taxon>
        <taxon>Actinopterygii</taxon>
        <taxon>Neopterygii</taxon>
        <taxon>Teleostei</taxon>
        <taxon>Neoteleostei</taxon>
        <taxon>Acanthomorphata</taxon>
        <taxon>Holocentriformes</taxon>
        <taxon>Holocentridae</taxon>
        <taxon>Myripristis</taxon>
    </lineage>
</organism>
<evidence type="ECO:0000256" key="2">
    <source>
        <dbReference type="SAM" id="Phobius"/>
    </source>
</evidence>
<dbReference type="InParanoid" id="A0A667ZDB9"/>
<keyword evidence="2" id="KW-0472">Membrane</keyword>
<reference evidence="4" key="3">
    <citation type="submission" date="2025-09" db="UniProtKB">
        <authorList>
            <consortium name="Ensembl"/>
        </authorList>
    </citation>
    <scope>IDENTIFICATION</scope>
</reference>
<reference evidence="4" key="1">
    <citation type="submission" date="2019-06" db="EMBL/GenBank/DDBJ databases">
        <authorList>
            <consortium name="Wellcome Sanger Institute Data Sharing"/>
        </authorList>
    </citation>
    <scope>NUCLEOTIDE SEQUENCE [LARGE SCALE GENOMIC DNA]</scope>
</reference>
<dbReference type="GO" id="GO:0006357">
    <property type="term" value="P:regulation of transcription by RNA polymerase II"/>
    <property type="evidence" value="ECO:0007669"/>
    <property type="project" value="TreeGrafter"/>
</dbReference>
<evidence type="ECO:0000313" key="5">
    <source>
        <dbReference type="Proteomes" id="UP000472263"/>
    </source>
</evidence>
<sequence>APGSIWRAGATKGTSSHSALSTAVSPLRGPSRRKVPVKLPGCGYDVIVSPICKGYFVLEYRGDIINDAESQRRKRVYHESCAAFMFAFKWRGKICIDASREDGSFGRLVNDEHRHPNCKMKKIEVNGNPHLCLFALSDIKEGEEITCDYGGEDCPWRTQVCCTVHSVWNNSYCSRMQGCTFTFLAVALVLSWLLVFWH</sequence>
<dbReference type="PROSITE" id="PS50280">
    <property type="entry name" value="SET"/>
    <property type="match status" value="1"/>
</dbReference>
<dbReference type="GO" id="GO:0005700">
    <property type="term" value="C:polytene chromosome"/>
    <property type="evidence" value="ECO:0007669"/>
    <property type="project" value="TreeGrafter"/>
</dbReference>
<keyword evidence="2" id="KW-0812">Transmembrane</keyword>
<dbReference type="Gene3D" id="2.170.270.10">
    <property type="entry name" value="SET domain"/>
    <property type="match status" value="1"/>
</dbReference>
<dbReference type="AlphaFoldDB" id="A0A667ZDB9"/>
<feature type="transmembrane region" description="Helical" evidence="2">
    <location>
        <begin position="180"/>
        <end position="197"/>
    </location>
</feature>
<evidence type="ECO:0000259" key="3">
    <source>
        <dbReference type="PROSITE" id="PS50280"/>
    </source>
</evidence>
<dbReference type="GeneTree" id="ENSGT01020000230590"/>
<dbReference type="PANTHER" id="PTHR46167:SF1">
    <property type="entry name" value="N-LYSINE METHYLTRANSFERASE KMT5A"/>
    <property type="match status" value="1"/>
</dbReference>
<accession>A0A667ZDB9</accession>
<dbReference type="GO" id="GO:0005634">
    <property type="term" value="C:nucleus"/>
    <property type="evidence" value="ECO:0007669"/>
    <property type="project" value="TreeGrafter"/>
</dbReference>
<feature type="compositionally biased region" description="Polar residues" evidence="1">
    <location>
        <begin position="12"/>
        <end position="24"/>
    </location>
</feature>